<gene>
    <name evidence="3" type="ORF">JPM2_2360</name>
</gene>
<evidence type="ECO:0000313" key="4">
    <source>
        <dbReference type="Proteomes" id="UP000464317"/>
    </source>
</evidence>
<evidence type="ECO:0000313" key="3">
    <source>
        <dbReference type="EMBL" id="BBU47543.1"/>
    </source>
</evidence>
<dbReference type="Proteomes" id="UP000464317">
    <property type="component" value="Chromosome"/>
</dbReference>
<evidence type="ECO:0000256" key="1">
    <source>
        <dbReference type="ARBA" id="ARBA00023163"/>
    </source>
</evidence>
<accession>A0A809SI86</accession>
<dbReference type="EMBL" id="AP022325">
    <property type="protein sequence ID" value="BBU47543.1"/>
    <property type="molecule type" value="Genomic_DNA"/>
</dbReference>
<name>A0A809SI86_9BACT</name>
<dbReference type="AlphaFoldDB" id="A0A809SI86"/>
<dbReference type="GeneID" id="89496415"/>
<dbReference type="PROSITE" id="PS51913">
    <property type="entry name" value="HTH_HARE"/>
    <property type="match status" value="1"/>
</dbReference>
<proteinExistence type="predicted"/>
<dbReference type="InterPro" id="IPR007759">
    <property type="entry name" value="Asxl_HARE-HTH"/>
</dbReference>
<organism evidence="3 4">
    <name type="scientific">Mycoplasmopsis felis</name>
    <dbReference type="NCBI Taxonomy" id="33923"/>
    <lineage>
        <taxon>Bacteria</taxon>
        <taxon>Bacillati</taxon>
        <taxon>Mycoplasmatota</taxon>
        <taxon>Mycoplasmoidales</taxon>
        <taxon>Metamycoplasmataceae</taxon>
        <taxon>Mycoplasmopsis</taxon>
    </lineage>
</organism>
<reference evidence="3 4" key="1">
    <citation type="submission" date="2020-01" db="EMBL/GenBank/DDBJ databases">
        <title>Complete genome sequence of Mycoplasma felis strain Myco-2.</title>
        <authorList>
            <person name="Kinoshita Y."/>
            <person name="Niwa H."/>
            <person name="Uchida-Fujii E."/>
            <person name="Nukada T."/>
        </authorList>
    </citation>
    <scope>NUCLEOTIDE SEQUENCE [LARGE SCALE GENOMIC DNA]</scope>
    <source>
        <strain evidence="3 4">Myco-2</strain>
    </source>
</reference>
<feature type="domain" description="HTH HARE-type" evidence="2">
    <location>
        <begin position="4"/>
        <end position="86"/>
    </location>
</feature>
<dbReference type="InterPro" id="IPR038087">
    <property type="entry name" value="RNAP_delta_N_dom_sf"/>
</dbReference>
<keyword evidence="1" id="KW-0804">Transcription</keyword>
<dbReference type="KEGG" id="mfel:JPM2_2360"/>
<dbReference type="NCBIfam" id="NF045964">
    <property type="entry name" value="RNAP_delt_plasma"/>
    <property type="match status" value="1"/>
</dbReference>
<dbReference type="RefSeq" id="WP_036431189.1">
    <property type="nucleotide sequence ID" value="NZ_AP022325.1"/>
</dbReference>
<dbReference type="GO" id="GO:0006355">
    <property type="term" value="P:regulation of DNA-templated transcription"/>
    <property type="evidence" value="ECO:0007669"/>
    <property type="project" value="InterPro"/>
</dbReference>
<keyword evidence="4" id="KW-1185">Reference proteome</keyword>
<evidence type="ECO:0000259" key="2">
    <source>
        <dbReference type="PROSITE" id="PS51913"/>
    </source>
</evidence>
<dbReference type="Gene3D" id="1.10.10.1250">
    <property type="entry name" value="RNA polymerase, subunit delta, N-terminal domain"/>
    <property type="match status" value="1"/>
</dbReference>
<protein>
    <recommendedName>
        <fullName evidence="2">HTH HARE-type domain-containing protein</fullName>
    </recommendedName>
</protein>
<sequence>MKSTTMLEIAIDFVSEDYNQSYEFYEIFERVESLLKDSWIEKFVNTENGKDYEKVRELKMGELYRLLTVDKEFSRNMDGTWKKRLIN</sequence>